<dbReference type="InterPro" id="IPR009577">
    <property type="entry name" value="Sm_multidrug_ex"/>
</dbReference>
<feature type="transmembrane region" description="Helical" evidence="1">
    <location>
        <begin position="12"/>
        <end position="33"/>
    </location>
</feature>
<evidence type="ECO:0000256" key="1">
    <source>
        <dbReference type="SAM" id="Phobius"/>
    </source>
</evidence>
<evidence type="ECO:0000313" key="2">
    <source>
        <dbReference type="EMBL" id="TFJ91501.1"/>
    </source>
</evidence>
<name>A0A4Y9AAX8_9BACI</name>
<gene>
    <name evidence="2" type="ORF">E4U82_17325</name>
</gene>
<dbReference type="Proteomes" id="UP000298484">
    <property type="component" value="Unassembled WGS sequence"/>
</dbReference>
<organism evidence="2 3">
    <name type="scientific">Lentibacillus salicampi</name>
    <dbReference type="NCBI Taxonomy" id="175306"/>
    <lineage>
        <taxon>Bacteria</taxon>
        <taxon>Bacillati</taxon>
        <taxon>Bacillota</taxon>
        <taxon>Bacilli</taxon>
        <taxon>Bacillales</taxon>
        <taxon>Bacillaceae</taxon>
        <taxon>Lentibacillus</taxon>
    </lineage>
</organism>
<proteinExistence type="predicted"/>
<dbReference type="Pfam" id="PF06695">
    <property type="entry name" value="Sm_multidrug_ex"/>
    <property type="match status" value="1"/>
</dbReference>
<evidence type="ECO:0000313" key="3">
    <source>
        <dbReference type="Proteomes" id="UP000298484"/>
    </source>
</evidence>
<accession>A0A4Y9AAX8</accession>
<dbReference type="EMBL" id="SRHY01000050">
    <property type="protein sequence ID" value="TFJ91501.1"/>
    <property type="molecule type" value="Genomic_DNA"/>
</dbReference>
<dbReference type="OrthoDB" id="2111451at2"/>
<protein>
    <recommendedName>
        <fullName evidence="4">Small multi-drug export protein</fullName>
    </recommendedName>
</protein>
<keyword evidence="1" id="KW-1133">Transmembrane helix</keyword>
<dbReference type="RefSeq" id="WP_135111427.1">
    <property type="nucleotide sequence ID" value="NZ_SRHY01000050.1"/>
</dbReference>
<comment type="caution">
    <text evidence="2">The sequence shown here is derived from an EMBL/GenBank/DDBJ whole genome shotgun (WGS) entry which is preliminary data.</text>
</comment>
<feature type="transmembrane region" description="Helical" evidence="1">
    <location>
        <begin position="117"/>
        <end position="140"/>
    </location>
</feature>
<evidence type="ECO:0008006" key="4">
    <source>
        <dbReference type="Google" id="ProtNLM"/>
    </source>
</evidence>
<keyword evidence="1" id="KW-0472">Membrane</keyword>
<reference evidence="2 3" key="1">
    <citation type="submission" date="2019-03" db="EMBL/GenBank/DDBJ databases">
        <title>Genome sequence of Lentibacillus salicampi ATCC BAA-719.</title>
        <authorList>
            <person name="Maclea K.S."/>
            <person name="Simoes Junior M."/>
        </authorList>
    </citation>
    <scope>NUCLEOTIDE SEQUENCE [LARGE SCALE GENOMIC DNA]</scope>
    <source>
        <strain evidence="2 3">ATCC BAA-719</strain>
    </source>
</reference>
<sequence>MTEYIVMAATAWFMGFFPLFEIYLAVPAAMGIGMNLVSAVWWAWLGNFIVIPFVSYAYDWLMRFQKINRYFTKLAQSKASAKIQKRGVMFVLLSTPLLGSWAVAVSGKLAGIEKKTLFTTSAISIAVYGSIIGVLTQLGIDSFS</sequence>
<feature type="transmembrane region" description="Helical" evidence="1">
    <location>
        <begin position="39"/>
        <end position="61"/>
    </location>
</feature>
<feature type="transmembrane region" description="Helical" evidence="1">
    <location>
        <begin position="87"/>
        <end position="105"/>
    </location>
</feature>
<dbReference type="AlphaFoldDB" id="A0A4Y9AAX8"/>
<keyword evidence="1" id="KW-0812">Transmembrane</keyword>
<keyword evidence="3" id="KW-1185">Reference proteome</keyword>